<dbReference type="PANTHER" id="PTHR13847:SF286">
    <property type="entry name" value="D-AMINO ACID DEHYDROGENASE"/>
    <property type="match status" value="1"/>
</dbReference>
<proteinExistence type="inferred from homology"/>
<comment type="caution">
    <text evidence="6">The sequence shown here is derived from an EMBL/GenBank/DDBJ whole genome shotgun (WGS) entry which is preliminary data.</text>
</comment>
<sequence>MSIPSAIVIGAGIVGLATARALAMRGYEVTVFERNERAVGASIRNFGMVWPIGQPTGPLFERAMLSRSIWKQTCVDAGIWHDEVGSLHMAYHDDELEVMEQYANINKTHRDCALLTPQQAIEKSPGVNSDGLKGALWSGTEMIVEARAAIGSIAQYLADKYDVKFYWNTAISHVEQSIILSGSSSWQADEIFICSGVEFETLYPQLFASFDITKCKLQMMRLAAQPGDWRIGPALCGSLSMIHYPGFQSAPALPALRKRYETQYAEELKWGIHVMACQNHTGELTVGDSHEYGLVHDPFDKDFINQMILKYLQTFTRLKDSHVIQTWNGTYAKMTTGQTELVMEPEPGVTIINGLGGNGMTLSFGLCEQIIAAKFD</sequence>
<evidence type="ECO:0000256" key="3">
    <source>
        <dbReference type="ARBA" id="ARBA00022630"/>
    </source>
</evidence>
<dbReference type="Pfam" id="PF01266">
    <property type="entry name" value="DAO"/>
    <property type="match status" value="1"/>
</dbReference>
<protein>
    <submittedName>
        <fullName evidence="6">TIGR03364 family FAD-dependent oxidoreductase</fullName>
    </submittedName>
</protein>
<dbReference type="GO" id="GO:0005737">
    <property type="term" value="C:cytoplasm"/>
    <property type="evidence" value="ECO:0007669"/>
    <property type="project" value="TreeGrafter"/>
</dbReference>
<dbReference type="Gene3D" id="3.50.50.60">
    <property type="entry name" value="FAD/NAD(P)-binding domain"/>
    <property type="match status" value="1"/>
</dbReference>
<dbReference type="RefSeq" id="WP_128534193.1">
    <property type="nucleotide sequence ID" value="NZ_SBIW01000004.1"/>
</dbReference>
<dbReference type="SUPFAM" id="SSF51905">
    <property type="entry name" value="FAD/NAD(P)-binding domain"/>
    <property type="match status" value="1"/>
</dbReference>
<feature type="domain" description="FAD dependent oxidoreductase" evidence="5">
    <location>
        <begin position="6"/>
        <end position="369"/>
    </location>
</feature>
<gene>
    <name evidence="6" type="ORF">EPL05_11950</name>
</gene>
<comment type="similarity">
    <text evidence="2">Belongs to the DadA oxidoreductase family.</text>
</comment>
<keyword evidence="4" id="KW-0560">Oxidoreductase</keyword>
<accession>A0A444MPR7</accession>
<evidence type="ECO:0000259" key="5">
    <source>
        <dbReference type="Pfam" id="PF01266"/>
    </source>
</evidence>
<dbReference type="EMBL" id="SBIW01000004">
    <property type="protein sequence ID" value="RWY52606.1"/>
    <property type="molecule type" value="Genomic_DNA"/>
</dbReference>
<name>A0A444MPR7_9SPHI</name>
<comment type="cofactor">
    <cofactor evidence="1">
        <name>FAD</name>
        <dbReference type="ChEBI" id="CHEBI:57692"/>
    </cofactor>
</comment>
<keyword evidence="3" id="KW-0285">Flavoprotein</keyword>
<organism evidence="6 7">
    <name type="scientific">Mucilaginibacter gilvus</name>
    <dbReference type="NCBI Taxonomy" id="2305909"/>
    <lineage>
        <taxon>Bacteria</taxon>
        <taxon>Pseudomonadati</taxon>
        <taxon>Bacteroidota</taxon>
        <taxon>Sphingobacteriia</taxon>
        <taxon>Sphingobacteriales</taxon>
        <taxon>Sphingobacteriaceae</taxon>
        <taxon>Mucilaginibacter</taxon>
    </lineage>
</organism>
<evidence type="ECO:0000256" key="1">
    <source>
        <dbReference type="ARBA" id="ARBA00001974"/>
    </source>
</evidence>
<evidence type="ECO:0000256" key="2">
    <source>
        <dbReference type="ARBA" id="ARBA00009410"/>
    </source>
</evidence>
<evidence type="ECO:0000313" key="7">
    <source>
        <dbReference type="Proteomes" id="UP000286701"/>
    </source>
</evidence>
<dbReference type="NCBIfam" id="TIGR03364">
    <property type="entry name" value="HpnW_proposed"/>
    <property type="match status" value="1"/>
</dbReference>
<evidence type="ECO:0000256" key="4">
    <source>
        <dbReference type="ARBA" id="ARBA00023002"/>
    </source>
</evidence>
<dbReference type="Proteomes" id="UP000286701">
    <property type="component" value="Unassembled WGS sequence"/>
</dbReference>
<keyword evidence="7" id="KW-1185">Reference proteome</keyword>
<dbReference type="InterPro" id="IPR006076">
    <property type="entry name" value="FAD-dep_OxRdtase"/>
</dbReference>
<reference evidence="6 7" key="1">
    <citation type="submission" date="2019-01" db="EMBL/GenBank/DDBJ databases">
        <title>Mucilaginibacter antarcticum sp. nov., isolated from antarctic soil.</title>
        <authorList>
            <person name="Yan Y.-Q."/>
            <person name="Du Z.-J."/>
        </authorList>
    </citation>
    <scope>NUCLEOTIDE SEQUENCE [LARGE SCALE GENOMIC DNA]</scope>
    <source>
        <strain evidence="6 7">F01003</strain>
    </source>
</reference>
<dbReference type="Gene3D" id="3.30.9.10">
    <property type="entry name" value="D-Amino Acid Oxidase, subunit A, domain 2"/>
    <property type="match status" value="1"/>
</dbReference>
<dbReference type="InterPro" id="IPR017741">
    <property type="entry name" value="FAD-dependent_OxRdtase_HpnW"/>
</dbReference>
<dbReference type="OrthoDB" id="9799943at2"/>
<dbReference type="GO" id="GO:0016491">
    <property type="term" value="F:oxidoreductase activity"/>
    <property type="evidence" value="ECO:0007669"/>
    <property type="project" value="UniProtKB-KW"/>
</dbReference>
<evidence type="ECO:0000313" key="6">
    <source>
        <dbReference type="EMBL" id="RWY52606.1"/>
    </source>
</evidence>
<dbReference type="AlphaFoldDB" id="A0A444MPR7"/>
<dbReference type="InterPro" id="IPR036188">
    <property type="entry name" value="FAD/NAD-bd_sf"/>
</dbReference>
<dbReference type="PANTHER" id="PTHR13847">
    <property type="entry name" value="SARCOSINE DEHYDROGENASE-RELATED"/>
    <property type="match status" value="1"/>
</dbReference>